<proteinExistence type="inferred from homology"/>
<dbReference type="InterPro" id="IPR002201">
    <property type="entry name" value="Glyco_trans_9"/>
</dbReference>
<dbReference type="EC" id="2.4.99.24" evidence="4"/>
<dbReference type="Gene3D" id="3.40.50.2000">
    <property type="entry name" value="Glycogen Phosphorylase B"/>
    <property type="match status" value="2"/>
</dbReference>
<dbReference type="InterPro" id="IPR011910">
    <property type="entry name" value="RfaF"/>
</dbReference>
<evidence type="ECO:0000256" key="3">
    <source>
        <dbReference type="ARBA" id="ARBA00043995"/>
    </source>
</evidence>
<evidence type="ECO:0000256" key="4">
    <source>
        <dbReference type="ARBA" id="ARBA00044042"/>
    </source>
</evidence>
<dbReference type="NCBIfam" id="TIGR02195">
    <property type="entry name" value="heptsyl_trn_II"/>
    <property type="match status" value="1"/>
</dbReference>
<comment type="catalytic activity">
    <reaction evidence="5">
        <text>an L-alpha-D-Hep-(1-&gt;5)-[alpha-Kdo-(2-&gt;4)]-alpha-Kdo-(2-&gt;6)-lipid A + ADP-L-glycero-beta-D-manno-heptose = an L-alpha-D-Hep-(1-&gt;3)-L-alpha-D-Hep-(1-&gt;5)-[alpha-Kdo-(2-&gt;4)]-alpha-Kdo-(2-&gt;6)-lipid A + ADP + H(+)</text>
        <dbReference type="Rhea" id="RHEA:74071"/>
        <dbReference type="ChEBI" id="CHEBI:15378"/>
        <dbReference type="ChEBI" id="CHEBI:61506"/>
        <dbReference type="ChEBI" id="CHEBI:193068"/>
        <dbReference type="ChEBI" id="CHEBI:193069"/>
        <dbReference type="ChEBI" id="CHEBI:456216"/>
        <dbReference type="EC" id="2.4.99.24"/>
    </reaction>
</comment>
<dbReference type="PANTHER" id="PTHR30160:SF7">
    <property type="entry name" value="ADP-HEPTOSE--LPS HEPTOSYLTRANSFERASE 2"/>
    <property type="match status" value="1"/>
</dbReference>
<gene>
    <name evidence="6" type="ORF">METZ01_LOCUS127290</name>
</gene>
<dbReference type="FunFam" id="3.40.50.2000:FF:000023">
    <property type="entry name" value="ADP-heptose--LPS heptosyltransferase II"/>
    <property type="match status" value="1"/>
</dbReference>
<dbReference type="GO" id="GO:0009244">
    <property type="term" value="P:lipopolysaccharide core region biosynthetic process"/>
    <property type="evidence" value="ECO:0007669"/>
    <property type="project" value="TreeGrafter"/>
</dbReference>
<dbReference type="PANTHER" id="PTHR30160">
    <property type="entry name" value="TETRAACYLDISACCHARIDE 4'-KINASE-RELATED"/>
    <property type="match status" value="1"/>
</dbReference>
<dbReference type="AlphaFoldDB" id="A0A381YBH7"/>
<dbReference type="GO" id="GO:0008713">
    <property type="term" value="F:ADP-heptose-lipopolysaccharide heptosyltransferase activity"/>
    <property type="evidence" value="ECO:0007669"/>
    <property type="project" value="UniProtKB-EC"/>
</dbReference>
<evidence type="ECO:0000256" key="2">
    <source>
        <dbReference type="ARBA" id="ARBA00022679"/>
    </source>
</evidence>
<evidence type="ECO:0000313" key="6">
    <source>
        <dbReference type="EMBL" id="SVA74436.1"/>
    </source>
</evidence>
<reference evidence="6" key="1">
    <citation type="submission" date="2018-05" db="EMBL/GenBank/DDBJ databases">
        <authorList>
            <person name="Lanie J.A."/>
            <person name="Ng W.-L."/>
            <person name="Kazmierczak K.M."/>
            <person name="Andrzejewski T.M."/>
            <person name="Davidsen T.M."/>
            <person name="Wayne K.J."/>
            <person name="Tettelin H."/>
            <person name="Glass J.I."/>
            <person name="Rusch D."/>
            <person name="Podicherti R."/>
            <person name="Tsui H.-C.T."/>
            <person name="Winkler M.E."/>
        </authorList>
    </citation>
    <scope>NUCLEOTIDE SEQUENCE</scope>
</reference>
<evidence type="ECO:0000256" key="5">
    <source>
        <dbReference type="ARBA" id="ARBA00047503"/>
    </source>
</evidence>
<dbReference type="Pfam" id="PF01075">
    <property type="entry name" value="Glyco_transf_9"/>
    <property type="match status" value="1"/>
</dbReference>
<dbReference type="InterPro" id="IPR051199">
    <property type="entry name" value="LPS_LOS_Heptosyltrfase"/>
</dbReference>
<accession>A0A381YBH7</accession>
<organism evidence="6">
    <name type="scientific">marine metagenome</name>
    <dbReference type="NCBI Taxonomy" id="408172"/>
    <lineage>
        <taxon>unclassified sequences</taxon>
        <taxon>metagenomes</taxon>
        <taxon>ecological metagenomes</taxon>
    </lineage>
</organism>
<dbReference type="EMBL" id="UINC01017845">
    <property type="protein sequence ID" value="SVA74436.1"/>
    <property type="molecule type" value="Genomic_DNA"/>
</dbReference>
<protein>
    <recommendedName>
        <fullName evidence="4">lipopolysaccharide heptosyltransferase II</fullName>
        <ecNumber evidence="4">2.4.99.24</ecNumber>
    </recommendedName>
</protein>
<evidence type="ECO:0000256" key="1">
    <source>
        <dbReference type="ARBA" id="ARBA00022676"/>
    </source>
</evidence>
<comment type="similarity">
    <text evidence="3">Belongs to the glycosyltransferase 9 family.</text>
</comment>
<name>A0A381YBH7_9ZZZZ</name>
<dbReference type="CDD" id="cd03789">
    <property type="entry name" value="GT9_LPS_heptosyltransferase"/>
    <property type="match status" value="1"/>
</dbReference>
<sequence>MTTARRNVLVVGPSWVGDMVMAQSLFQILCQQISDVQISVLAPKWSLPLLGRMPEVAAAIPTPFEHGRLSLRQRFKFAHQLHAKHFDQAIILPRSLKAALVPFLAGIPLRTGFLGEKRYGLLNDIRRINQAELPRTVQHFVQLGRPRHSTLEISPPLPRLVAHPHAVANILDRLGIQPSEQPVLAICPGAAFGPAKRWPPAYFAQIAQQQLLRGWQVWLIGSQEDARITAEISGTGSPYLYDLAGRTRLEDVVDLLSVASCVISNDSGLMHVAAAVDTPVIALFGSTSPKINPPLSPRATILWRELSCSPCHQRSCPLGHTNCLYELSVDRVQEALTRATETSIRVGAP</sequence>
<dbReference type="SUPFAM" id="SSF53756">
    <property type="entry name" value="UDP-Glycosyltransferase/glycogen phosphorylase"/>
    <property type="match status" value="1"/>
</dbReference>
<keyword evidence="2" id="KW-0808">Transferase</keyword>
<dbReference type="GO" id="GO:0005829">
    <property type="term" value="C:cytosol"/>
    <property type="evidence" value="ECO:0007669"/>
    <property type="project" value="TreeGrafter"/>
</dbReference>
<keyword evidence="1" id="KW-0328">Glycosyltransferase</keyword>